<feature type="compositionally biased region" description="Basic and acidic residues" evidence="1">
    <location>
        <begin position="246"/>
        <end position="255"/>
    </location>
</feature>
<evidence type="ECO:0000256" key="1">
    <source>
        <dbReference type="SAM" id="MobiDB-lite"/>
    </source>
</evidence>
<name>A0A7S4RWW6_9STRA</name>
<gene>
    <name evidence="2" type="ORF">DBRI00130_LOCUS25569</name>
</gene>
<organism evidence="2">
    <name type="scientific">Ditylum brightwellii</name>
    <dbReference type="NCBI Taxonomy" id="49249"/>
    <lineage>
        <taxon>Eukaryota</taxon>
        <taxon>Sar</taxon>
        <taxon>Stramenopiles</taxon>
        <taxon>Ochrophyta</taxon>
        <taxon>Bacillariophyta</taxon>
        <taxon>Mediophyceae</taxon>
        <taxon>Lithodesmiophycidae</taxon>
        <taxon>Lithodesmiales</taxon>
        <taxon>Lithodesmiaceae</taxon>
        <taxon>Ditylum</taxon>
    </lineage>
</organism>
<protein>
    <submittedName>
        <fullName evidence="2">Uncharacterized protein</fullName>
    </submittedName>
</protein>
<sequence>MESLLRISLAGFGGALAGLSLSRTRRAPTSLPSLTGLTKTRSKPFIDADLPTTWAVSCVAFAGIVEFCRVVSPSHFLSTTFPLPENIQVPEFVKKNEKALTTLSDYTIGGSIAGAVFQGASVRTKTSAKLIKAGLSLGGTTARTGIMAGLIPGASLGCFAGIVMVGLDALEELAVKTLGSEEEEEGETVVVEKQVVRRNDGIPQDIKEMSNEEIQQQIDAYLSNKNKTTVQDSKENSEDVAVLNKTLEEEAKGGEEDGSQEESSHVKKSRISRWISWVGSWVVRRPKGGDN</sequence>
<reference evidence="2" key="1">
    <citation type="submission" date="2021-01" db="EMBL/GenBank/DDBJ databases">
        <authorList>
            <person name="Corre E."/>
            <person name="Pelletier E."/>
            <person name="Niang G."/>
            <person name="Scheremetjew M."/>
            <person name="Finn R."/>
            <person name="Kale V."/>
            <person name="Holt S."/>
            <person name="Cochrane G."/>
            <person name="Meng A."/>
            <person name="Brown T."/>
            <person name="Cohen L."/>
        </authorList>
    </citation>
    <scope>NUCLEOTIDE SEQUENCE</scope>
    <source>
        <strain evidence="2">GSO104</strain>
    </source>
</reference>
<proteinExistence type="predicted"/>
<feature type="region of interest" description="Disordered" evidence="1">
    <location>
        <begin position="245"/>
        <end position="270"/>
    </location>
</feature>
<evidence type="ECO:0000313" key="2">
    <source>
        <dbReference type="EMBL" id="CAE4627518.1"/>
    </source>
</evidence>
<accession>A0A7S4RWW6</accession>
<dbReference type="AlphaFoldDB" id="A0A7S4RWW6"/>
<dbReference type="EMBL" id="HBNS01032628">
    <property type="protein sequence ID" value="CAE4627518.1"/>
    <property type="molecule type" value="Transcribed_RNA"/>
</dbReference>